<dbReference type="EMBL" id="JAYRBN010000114">
    <property type="protein sequence ID" value="KAL2723581.1"/>
    <property type="molecule type" value="Genomic_DNA"/>
</dbReference>
<keyword evidence="2" id="KW-1185">Reference proteome</keyword>
<evidence type="ECO:0000313" key="1">
    <source>
        <dbReference type="EMBL" id="KAL2723581.1"/>
    </source>
</evidence>
<evidence type="ECO:0000313" key="2">
    <source>
        <dbReference type="Proteomes" id="UP001607303"/>
    </source>
</evidence>
<name>A0ABD2ASL2_VESMC</name>
<dbReference type="AlphaFoldDB" id="A0ABD2ASL2"/>
<reference evidence="1 2" key="1">
    <citation type="journal article" date="2024" name="Ann. Entomol. Soc. Am.">
        <title>Genomic analyses of the southern and eastern yellowjacket wasps (Hymenoptera: Vespidae) reveal evolutionary signatures of social life.</title>
        <authorList>
            <person name="Catto M.A."/>
            <person name="Caine P.B."/>
            <person name="Orr S.E."/>
            <person name="Hunt B.G."/>
            <person name="Goodisman M.A.D."/>
        </authorList>
    </citation>
    <scope>NUCLEOTIDE SEQUENCE [LARGE SCALE GENOMIC DNA]</scope>
    <source>
        <strain evidence="1">232</strain>
        <tissue evidence="1">Head and thorax</tissue>
    </source>
</reference>
<sequence length="71" mass="8166">MSNSDSKVEQALELLGFFLFDKIYLTPLTAIVVSKNDLFIKYSANLPIPIKVHFRSTNYIFEQNQPMISEP</sequence>
<gene>
    <name evidence="1" type="ORF">V1477_019432</name>
</gene>
<proteinExistence type="predicted"/>
<comment type="caution">
    <text evidence="1">The sequence shown here is derived from an EMBL/GenBank/DDBJ whole genome shotgun (WGS) entry which is preliminary data.</text>
</comment>
<dbReference type="Proteomes" id="UP001607303">
    <property type="component" value="Unassembled WGS sequence"/>
</dbReference>
<organism evidence="1 2">
    <name type="scientific">Vespula maculifrons</name>
    <name type="common">Eastern yellow jacket</name>
    <name type="synonym">Wasp</name>
    <dbReference type="NCBI Taxonomy" id="7453"/>
    <lineage>
        <taxon>Eukaryota</taxon>
        <taxon>Metazoa</taxon>
        <taxon>Ecdysozoa</taxon>
        <taxon>Arthropoda</taxon>
        <taxon>Hexapoda</taxon>
        <taxon>Insecta</taxon>
        <taxon>Pterygota</taxon>
        <taxon>Neoptera</taxon>
        <taxon>Endopterygota</taxon>
        <taxon>Hymenoptera</taxon>
        <taxon>Apocrita</taxon>
        <taxon>Aculeata</taxon>
        <taxon>Vespoidea</taxon>
        <taxon>Vespidae</taxon>
        <taxon>Vespinae</taxon>
        <taxon>Vespula</taxon>
    </lineage>
</organism>
<accession>A0ABD2ASL2</accession>
<protein>
    <submittedName>
        <fullName evidence="1">Uncharacterized protein</fullName>
    </submittedName>
</protein>